<dbReference type="InterPro" id="IPR006089">
    <property type="entry name" value="Acyl-CoA_DH_CS"/>
</dbReference>
<dbReference type="AlphaFoldDB" id="A0AA35CHD4"/>
<dbReference type="Pfam" id="PF02771">
    <property type="entry name" value="Acyl-CoA_dh_N"/>
    <property type="match status" value="1"/>
</dbReference>
<dbReference type="InterPro" id="IPR009100">
    <property type="entry name" value="AcylCoA_DH/oxidase_NM_dom_sf"/>
</dbReference>
<keyword evidence="4 6" id="KW-0274">FAD</keyword>
<evidence type="ECO:0000259" key="8">
    <source>
        <dbReference type="Pfam" id="PF02770"/>
    </source>
</evidence>
<evidence type="ECO:0000256" key="5">
    <source>
        <dbReference type="ARBA" id="ARBA00023002"/>
    </source>
</evidence>
<feature type="domain" description="Acyl-CoA dehydrogenase/oxidase C-terminal" evidence="7">
    <location>
        <begin position="229"/>
        <end position="378"/>
    </location>
</feature>
<evidence type="ECO:0000259" key="7">
    <source>
        <dbReference type="Pfam" id="PF00441"/>
    </source>
</evidence>
<dbReference type="PROSITE" id="PS00073">
    <property type="entry name" value="ACYL_COA_DH_2"/>
    <property type="match status" value="1"/>
</dbReference>
<evidence type="ECO:0000256" key="6">
    <source>
        <dbReference type="RuleBase" id="RU362125"/>
    </source>
</evidence>
<dbReference type="FunFam" id="1.20.140.10:FF:000004">
    <property type="entry name" value="Acyl-CoA dehydrogenase FadE25"/>
    <property type="match status" value="1"/>
</dbReference>
<comment type="cofactor">
    <cofactor evidence="1 6">
        <name>FAD</name>
        <dbReference type="ChEBI" id="CHEBI:57692"/>
    </cofactor>
</comment>
<proteinExistence type="inferred from homology"/>
<evidence type="ECO:0000313" key="11">
    <source>
        <dbReference type="Proteomes" id="UP001163687"/>
    </source>
</evidence>
<dbReference type="PROSITE" id="PS00072">
    <property type="entry name" value="ACYL_COA_DH_1"/>
    <property type="match status" value="1"/>
</dbReference>
<reference evidence="10" key="1">
    <citation type="submission" date="2022-03" db="EMBL/GenBank/DDBJ databases">
        <title>Complete genome sequence of Caldinitratiruptor microaerophilus.</title>
        <authorList>
            <person name="Mukaiyama R."/>
            <person name="Nishiyama T."/>
            <person name="Ueda K."/>
        </authorList>
    </citation>
    <scope>NUCLEOTIDE SEQUENCE</scope>
    <source>
        <strain evidence="10">JCM 16183</strain>
    </source>
</reference>
<dbReference type="InterPro" id="IPR037069">
    <property type="entry name" value="AcylCoA_DH/ox_N_sf"/>
</dbReference>
<evidence type="ECO:0000259" key="9">
    <source>
        <dbReference type="Pfam" id="PF02771"/>
    </source>
</evidence>
<dbReference type="GO" id="GO:0003995">
    <property type="term" value="F:acyl-CoA dehydrogenase activity"/>
    <property type="evidence" value="ECO:0007669"/>
    <property type="project" value="InterPro"/>
</dbReference>
<keyword evidence="3 6" id="KW-0285">Flavoprotein</keyword>
<dbReference type="SUPFAM" id="SSF47203">
    <property type="entry name" value="Acyl-CoA dehydrogenase C-terminal domain-like"/>
    <property type="match status" value="1"/>
</dbReference>
<gene>
    <name evidence="10" type="ORF">caldi_00700</name>
</gene>
<dbReference type="EMBL" id="AP025628">
    <property type="protein sequence ID" value="BDG58980.1"/>
    <property type="molecule type" value="Genomic_DNA"/>
</dbReference>
<sequence length="382" mass="41629">MVTFQLSPEQEALRNLAHEFSETEIKPIAPKHDETEEPAWEVIRKAHELGLMNVHVPPEYGGQGLGNLEGCLIEEELAWGCLGISGSISANNLALEPILLAGTDEQKRKFLPWFCAEPRLAAFALTEATGGSDVAAMYTRARRVGDEYVITGTKTFITNGGVADLYVVFATLDRSLAHKGICAFIVPGDTPGVRAGKKERKMGDRASHVGEVIFEEAVVPAANRLGAEGQGFKLAMQTLDRTRPGIGAAAVGVARRAMEEALAYARERHAFGRPIAEFQMIQAMLADMAMNIDAARLLVWRAAWLQDQGQPGTAEGAMAKCFASDVAMRVTTDAVQILGGNGYMRDYPVEKLMRDAKITQIYEGTNQIQRLVIARQLLKSRS</sequence>
<dbReference type="Gene3D" id="1.20.140.10">
    <property type="entry name" value="Butyryl-CoA Dehydrogenase, subunit A, domain 3"/>
    <property type="match status" value="1"/>
</dbReference>
<dbReference type="Gene3D" id="1.10.540.10">
    <property type="entry name" value="Acyl-CoA dehydrogenase/oxidase, N-terminal domain"/>
    <property type="match status" value="1"/>
</dbReference>
<evidence type="ECO:0000256" key="4">
    <source>
        <dbReference type="ARBA" id="ARBA00022827"/>
    </source>
</evidence>
<feature type="domain" description="Acyl-CoA oxidase/dehydrogenase middle" evidence="8">
    <location>
        <begin position="122"/>
        <end position="216"/>
    </location>
</feature>
<dbReference type="PANTHER" id="PTHR43884">
    <property type="entry name" value="ACYL-COA DEHYDROGENASE"/>
    <property type="match status" value="1"/>
</dbReference>
<evidence type="ECO:0000256" key="3">
    <source>
        <dbReference type="ARBA" id="ARBA00022630"/>
    </source>
</evidence>
<dbReference type="GO" id="GO:0050660">
    <property type="term" value="F:flavin adenine dinucleotide binding"/>
    <property type="evidence" value="ECO:0007669"/>
    <property type="project" value="InterPro"/>
</dbReference>
<dbReference type="Pfam" id="PF00441">
    <property type="entry name" value="Acyl-CoA_dh_1"/>
    <property type="match status" value="1"/>
</dbReference>
<dbReference type="FunFam" id="2.40.110.10:FF:000001">
    <property type="entry name" value="Acyl-CoA dehydrogenase, mitochondrial"/>
    <property type="match status" value="1"/>
</dbReference>
<dbReference type="KEGG" id="cmic:caldi_00700"/>
<dbReference type="FunFam" id="1.10.540.10:FF:000026">
    <property type="entry name" value="Acyl-CoA dehydrogenase medium chain"/>
    <property type="match status" value="1"/>
</dbReference>
<dbReference type="Gene3D" id="2.40.110.10">
    <property type="entry name" value="Butyryl-CoA Dehydrogenase, subunit A, domain 2"/>
    <property type="match status" value="1"/>
</dbReference>
<protein>
    <submittedName>
        <fullName evidence="10">Acyl-CoA dehydrogenase</fullName>
    </submittedName>
</protein>
<accession>A0AA35CHD4</accession>
<keyword evidence="5 6" id="KW-0560">Oxidoreductase</keyword>
<dbReference type="InterPro" id="IPR046373">
    <property type="entry name" value="Acyl-CoA_Oxase/DH_mid-dom_sf"/>
</dbReference>
<evidence type="ECO:0000256" key="1">
    <source>
        <dbReference type="ARBA" id="ARBA00001974"/>
    </source>
</evidence>
<comment type="similarity">
    <text evidence="2 6">Belongs to the acyl-CoA dehydrogenase family.</text>
</comment>
<evidence type="ECO:0000256" key="2">
    <source>
        <dbReference type="ARBA" id="ARBA00009347"/>
    </source>
</evidence>
<dbReference type="Pfam" id="PF02770">
    <property type="entry name" value="Acyl-CoA_dh_M"/>
    <property type="match status" value="1"/>
</dbReference>
<dbReference type="RefSeq" id="WP_264843103.1">
    <property type="nucleotide sequence ID" value="NZ_AP025628.1"/>
</dbReference>
<dbReference type="InterPro" id="IPR013786">
    <property type="entry name" value="AcylCoA_DH/ox_N"/>
</dbReference>
<dbReference type="SUPFAM" id="SSF56645">
    <property type="entry name" value="Acyl-CoA dehydrogenase NM domain-like"/>
    <property type="match status" value="1"/>
</dbReference>
<dbReference type="InterPro" id="IPR036250">
    <property type="entry name" value="AcylCo_DH-like_C"/>
</dbReference>
<evidence type="ECO:0000313" key="10">
    <source>
        <dbReference type="EMBL" id="BDG58980.1"/>
    </source>
</evidence>
<dbReference type="PIRSF" id="PIRSF016578">
    <property type="entry name" value="HsaA"/>
    <property type="match status" value="1"/>
</dbReference>
<dbReference type="InterPro" id="IPR006091">
    <property type="entry name" value="Acyl-CoA_Oxase/DH_mid-dom"/>
</dbReference>
<feature type="domain" description="Acyl-CoA dehydrogenase/oxidase N-terminal" evidence="9">
    <location>
        <begin position="7"/>
        <end position="116"/>
    </location>
</feature>
<organism evidence="10 11">
    <name type="scientific">Caldinitratiruptor microaerophilus</name>
    <dbReference type="NCBI Taxonomy" id="671077"/>
    <lineage>
        <taxon>Bacteria</taxon>
        <taxon>Bacillati</taxon>
        <taxon>Bacillota</taxon>
        <taxon>Clostridia</taxon>
        <taxon>Eubacteriales</taxon>
        <taxon>Symbiobacteriaceae</taxon>
        <taxon>Caldinitratiruptor</taxon>
    </lineage>
</organism>
<keyword evidence="11" id="KW-1185">Reference proteome</keyword>
<name>A0AA35CHD4_9FIRM</name>
<dbReference type="Proteomes" id="UP001163687">
    <property type="component" value="Chromosome"/>
</dbReference>
<dbReference type="InterPro" id="IPR009075">
    <property type="entry name" value="AcylCo_DH/oxidase_C"/>
</dbReference>
<dbReference type="PANTHER" id="PTHR43884:SF12">
    <property type="entry name" value="ISOVALERYL-COA DEHYDROGENASE, MITOCHONDRIAL-RELATED"/>
    <property type="match status" value="1"/>
</dbReference>